<dbReference type="EMBL" id="NPIC01000002">
    <property type="protein sequence ID" value="RDL40003.1"/>
    <property type="molecule type" value="Genomic_DNA"/>
</dbReference>
<organism evidence="14 15">
    <name type="scientific">Venustampulla echinocandica</name>
    <dbReference type="NCBI Taxonomy" id="2656787"/>
    <lineage>
        <taxon>Eukaryota</taxon>
        <taxon>Fungi</taxon>
        <taxon>Dikarya</taxon>
        <taxon>Ascomycota</taxon>
        <taxon>Pezizomycotina</taxon>
        <taxon>Leotiomycetes</taxon>
        <taxon>Helotiales</taxon>
        <taxon>Pleuroascaceae</taxon>
        <taxon>Venustampulla</taxon>
    </lineage>
</organism>
<dbReference type="Gene3D" id="1.20.272.40">
    <property type="match status" value="1"/>
</dbReference>
<comment type="subcellular location">
    <subcellularLocation>
        <location evidence="3">Mitochondrion</location>
    </subcellularLocation>
</comment>
<evidence type="ECO:0000256" key="8">
    <source>
        <dbReference type="ARBA" id="ARBA00022840"/>
    </source>
</evidence>
<dbReference type="GO" id="GO:0000965">
    <property type="term" value="P:mitochondrial RNA 3'-end processing"/>
    <property type="evidence" value="ECO:0007669"/>
    <property type="project" value="TreeGrafter"/>
</dbReference>
<reference evidence="14 15" key="1">
    <citation type="journal article" date="2018" name="IMA Fungus">
        <title>IMA Genome-F 9: Draft genome sequence of Annulohypoxylon stygium, Aspergillus mulundensis, Berkeleyomyces basicola (syn. Thielaviopsis basicola), Ceratocystis smalleyi, two Cercospora beticola strains, Coleophoma cylindrospora, Fusarium fracticaudum, Phialophora cf. hyalina, and Morchella septimelata.</title>
        <authorList>
            <person name="Wingfield B.D."/>
            <person name="Bills G.F."/>
            <person name="Dong Y."/>
            <person name="Huang W."/>
            <person name="Nel W.J."/>
            <person name="Swalarsk-Parry B.S."/>
            <person name="Vaghefi N."/>
            <person name="Wilken P.M."/>
            <person name="An Z."/>
            <person name="de Beer Z.W."/>
            <person name="De Vos L."/>
            <person name="Chen L."/>
            <person name="Duong T.A."/>
            <person name="Gao Y."/>
            <person name="Hammerbacher A."/>
            <person name="Kikkert J.R."/>
            <person name="Li Y."/>
            <person name="Li H."/>
            <person name="Li K."/>
            <person name="Li Q."/>
            <person name="Liu X."/>
            <person name="Ma X."/>
            <person name="Naidoo K."/>
            <person name="Pethybridge S.J."/>
            <person name="Sun J."/>
            <person name="Steenkamp E.T."/>
            <person name="van der Nest M.A."/>
            <person name="van Wyk S."/>
            <person name="Wingfield M.J."/>
            <person name="Xiong C."/>
            <person name="Yue Q."/>
            <person name="Zhang X."/>
        </authorList>
    </citation>
    <scope>NUCLEOTIDE SEQUENCE [LARGE SCALE GENOMIC DNA]</scope>
    <source>
        <strain evidence="14 15">BP 5553</strain>
    </source>
</reference>
<comment type="cofactor">
    <cofactor evidence="1">
        <name>Mn(2+)</name>
        <dbReference type="ChEBI" id="CHEBI:29035"/>
    </cofactor>
</comment>
<feature type="domain" description="Helicase C-terminal" evidence="13">
    <location>
        <begin position="369"/>
        <end position="526"/>
    </location>
</feature>
<dbReference type="GO" id="GO:0003724">
    <property type="term" value="F:RNA helicase activity"/>
    <property type="evidence" value="ECO:0007669"/>
    <property type="project" value="UniProtKB-EC"/>
</dbReference>
<dbReference type="GO" id="GO:0005524">
    <property type="term" value="F:ATP binding"/>
    <property type="evidence" value="ECO:0007669"/>
    <property type="project" value="UniProtKB-KW"/>
</dbReference>
<keyword evidence="5" id="KW-0547">Nucleotide-binding</keyword>
<evidence type="ECO:0000256" key="12">
    <source>
        <dbReference type="SAM" id="MobiDB-lite"/>
    </source>
</evidence>
<accession>A0A370TWV2</accession>
<keyword evidence="15" id="KW-1185">Reference proteome</keyword>
<dbReference type="InterPro" id="IPR022192">
    <property type="entry name" value="SUV3_C"/>
</dbReference>
<dbReference type="OrthoDB" id="6692397at2759"/>
<protein>
    <recommendedName>
        <fullName evidence="4">RNA helicase</fullName>
        <ecNumber evidence="4">3.6.4.13</ecNumber>
    </recommendedName>
</protein>
<dbReference type="Proteomes" id="UP000254866">
    <property type="component" value="Unassembled WGS sequence"/>
</dbReference>
<dbReference type="SUPFAM" id="SSF52540">
    <property type="entry name" value="P-loop containing nucleoside triphosphate hydrolases"/>
    <property type="match status" value="1"/>
</dbReference>
<gene>
    <name evidence="14" type="ORF">BP5553_04343</name>
</gene>
<evidence type="ECO:0000256" key="5">
    <source>
        <dbReference type="ARBA" id="ARBA00022741"/>
    </source>
</evidence>
<dbReference type="InterPro" id="IPR027417">
    <property type="entry name" value="P-loop_NTPase"/>
</dbReference>
<dbReference type="InterPro" id="IPR044774">
    <property type="entry name" value="Suv3_DEXQc"/>
</dbReference>
<evidence type="ECO:0000256" key="6">
    <source>
        <dbReference type="ARBA" id="ARBA00022801"/>
    </source>
</evidence>
<feature type="region of interest" description="Disordered" evidence="12">
    <location>
        <begin position="48"/>
        <end position="74"/>
    </location>
</feature>
<dbReference type="GO" id="GO:0045025">
    <property type="term" value="C:mitochondrial degradosome"/>
    <property type="evidence" value="ECO:0007669"/>
    <property type="project" value="TreeGrafter"/>
</dbReference>
<evidence type="ECO:0000256" key="1">
    <source>
        <dbReference type="ARBA" id="ARBA00001936"/>
    </source>
</evidence>
<dbReference type="RefSeq" id="XP_031872659.1">
    <property type="nucleotide sequence ID" value="XM_032012966.1"/>
</dbReference>
<dbReference type="InterPro" id="IPR050699">
    <property type="entry name" value="RNA-DNA_Helicase"/>
</dbReference>
<dbReference type="GeneID" id="43597192"/>
<dbReference type="Gene3D" id="1.20.58.1080">
    <property type="match status" value="1"/>
</dbReference>
<keyword evidence="8" id="KW-0067">ATP-binding</keyword>
<dbReference type="GO" id="GO:0016787">
    <property type="term" value="F:hydrolase activity"/>
    <property type="evidence" value="ECO:0007669"/>
    <property type="project" value="UniProtKB-KW"/>
</dbReference>
<dbReference type="Pfam" id="PF00271">
    <property type="entry name" value="Helicase_C"/>
    <property type="match status" value="1"/>
</dbReference>
<evidence type="ECO:0000259" key="13">
    <source>
        <dbReference type="PROSITE" id="PS51194"/>
    </source>
</evidence>
<dbReference type="Pfam" id="PF22527">
    <property type="entry name" value="DEXQc_Suv3"/>
    <property type="match status" value="1"/>
</dbReference>
<evidence type="ECO:0000256" key="10">
    <source>
        <dbReference type="ARBA" id="ARBA00023128"/>
    </source>
</evidence>
<evidence type="ECO:0000256" key="11">
    <source>
        <dbReference type="ARBA" id="ARBA00047984"/>
    </source>
</evidence>
<dbReference type="SMART" id="SM00490">
    <property type="entry name" value="HELICc"/>
    <property type="match status" value="1"/>
</dbReference>
<feature type="region of interest" description="Disordered" evidence="12">
    <location>
        <begin position="735"/>
        <end position="807"/>
    </location>
</feature>
<dbReference type="PROSITE" id="PS51194">
    <property type="entry name" value="HELICASE_CTER"/>
    <property type="match status" value="1"/>
</dbReference>
<dbReference type="InterPro" id="IPR055206">
    <property type="entry name" value="DEXQc_SUV3"/>
</dbReference>
<evidence type="ECO:0000313" key="15">
    <source>
        <dbReference type="Proteomes" id="UP000254866"/>
    </source>
</evidence>
<evidence type="ECO:0000256" key="2">
    <source>
        <dbReference type="ARBA" id="ARBA00001946"/>
    </source>
</evidence>
<comment type="caution">
    <text evidence="14">The sequence shown here is derived from an EMBL/GenBank/DDBJ whole genome shotgun (WGS) entry which is preliminary data.</text>
</comment>
<keyword evidence="6" id="KW-0378">Hydrolase</keyword>
<keyword evidence="10" id="KW-0496">Mitochondrion</keyword>
<dbReference type="PANTHER" id="PTHR12131:SF1">
    <property type="entry name" value="ATP-DEPENDENT RNA HELICASE SUPV3L1, MITOCHONDRIAL-RELATED"/>
    <property type="match status" value="1"/>
</dbReference>
<evidence type="ECO:0000256" key="3">
    <source>
        <dbReference type="ARBA" id="ARBA00004173"/>
    </source>
</evidence>
<dbReference type="InterPro" id="IPR041082">
    <property type="entry name" value="Suv3_C_1"/>
</dbReference>
<name>A0A370TWV2_9HELO</name>
<evidence type="ECO:0000256" key="7">
    <source>
        <dbReference type="ARBA" id="ARBA00022806"/>
    </source>
</evidence>
<dbReference type="CDD" id="cd18805">
    <property type="entry name" value="SF2_C_suv3"/>
    <property type="match status" value="1"/>
</dbReference>
<evidence type="ECO:0000313" key="14">
    <source>
        <dbReference type="EMBL" id="RDL40003.1"/>
    </source>
</evidence>
<keyword evidence="7" id="KW-0347">Helicase</keyword>
<proteinExistence type="predicted"/>
<comment type="cofactor">
    <cofactor evidence="2">
        <name>Mg(2+)</name>
        <dbReference type="ChEBI" id="CHEBI:18420"/>
    </cofactor>
</comment>
<dbReference type="CDD" id="cd17913">
    <property type="entry name" value="DEXQc_Suv3"/>
    <property type="match status" value="1"/>
</dbReference>
<dbReference type="Pfam" id="PF12513">
    <property type="entry name" value="SUV3_C"/>
    <property type="match status" value="1"/>
</dbReference>
<dbReference type="InterPro" id="IPR001650">
    <property type="entry name" value="Helicase_C-like"/>
</dbReference>
<dbReference type="PANTHER" id="PTHR12131">
    <property type="entry name" value="ATP-DEPENDENT RNA AND DNA HELICASE"/>
    <property type="match status" value="1"/>
</dbReference>
<dbReference type="EC" id="3.6.4.13" evidence="4"/>
<dbReference type="STRING" id="2656787.A0A370TWV2"/>
<dbReference type="Gene3D" id="3.40.50.300">
    <property type="entry name" value="P-loop containing nucleotide triphosphate hydrolases"/>
    <property type="match status" value="2"/>
</dbReference>
<dbReference type="FunFam" id="3.40.50.300:FF:000269">
    <property type="entry name" value="ATP-dependent RNA helicase SUPV3L1, mitochondrial"/>
    <property type="match status" value="1"/>
</dbReference>
<evidence type="ECO:0000256" key="4">
    <source>
        <dbReference type="ARBA" id="ARBA00012552"/>
    </source>
</evidence>
<evidence type="ECO:0000256" key="9">
    <source>
        <dbReference type="ARBA" id="ARBA00022946"/>
    </source>
</evidence>
<dbReference type="AlphaFoldDB" id="A0A370TWV2"/>
<sequence length="807" mass="90118">MRRALRKPGKCTLCVPKSSNSIWSSPSIQPPWQARASLHTSAIRYRAKDTQNEPKGVGRRVRSSRGDEIRAPPLGENRSNTAYGLFAEVVWEQCKVLKRTIYTRDVNRAAAWGLRKRADLDPLLKSFTITVQHATNKALRQLLISKEENPLFYHLRQAFIRGHIAGLHAELTYRFLTSTLKKEHSSRDTTDLQQKLADFSHPIEWYPGTRALQRTIHLHVGPTNSGKTYHALKRLEEAKSGIYAGPLRLLAHEVYTRFNAKGKACALITGEEFRIPQGGDVQMRSCTVEMVPLNIDVEVAVIDEIQMMGDYSRGWAWTQAFLGVKAKEVHLCGESRTVQIIKKLCATMGDKLVIHNYERLGPLQPETVSLKDDLNKLRKGDAIILFSRVQIHSMKRRIEKHTGKRCAVVYGSLPPETRAQQANLFNDPNNDYDYLVASNAVGMGLNLSIKRIIFESVSKHDGLLHRRLEIPEINQIAGRAGRFKTLRQAVQHGSTDVSNTGPPLKSLESNEPNVGYVTTLHPGDLHVIEKAMSAKVAPLMTAGIFPPGETIARMASLFPPETPFSYIVLRLQELATVNPLFHVCEFRTHIGILDLIQPYKMQVTDRIIFMNAPVTLRSPGAHAVVIELAKCISTQSGGELVGLRSFNLELIDTDINDHPDGAKGYLRAAETLHNSLTVYLWLSYRFAGIFRSQALAFHVKTLVEEKIDQCLAQGVWSFGTGNKHGDLAQQYKRAKELEESGFGSDQVDDVEDEDEENEEDEDVDDVKAKADEHDSEDSPASDANSPTTPEWDDLQHEKAAAAAAASV</sequence>
<feature type="compositionally biased region" description="Acidic residues" evidence="12">
    <location>
        <begin position="746"/>
        <end position="764"/>
    </location>
</feature>
<dbReference type="FunFam" id="3.40.50.300:FF:000957">
    <property type="entry name" value="ATP-dependent RNA helicase SUV3L, mitochondrial"/>
    <property type="match status" value="1"/>
</dbReference>
<keyword evidence="9" id="KW-0809">Transit peptide</keyword>
<comment type="catalytic activity">
    <reaction evidence="11">
        <text>ATP + H2O = ADP + phosphate + H(+)</text>
        <dbReference type="Rhea" id="RHEA:13065"/>
        <dbReference type="ChEBI" id="CHEBI:15377"/>
        <dbReference type="ChEBI" id="CHEBI:15378"/>
        <dbReference type="ChEBI" id="CHEBI:30616"/>
        <dbReference type="ChEBI" id="CHEBI:43474"/>
        <dbReference type="ChEBI" id="CHEBI:456216"/>
        <dbReference type="EC" id="3.6.4.13"/>
    </reaction>
</comment>
<dbReference type="Pfam" id="PF18147">
    <property type="entry name" value="Suv3_C_1"/>
    <property type="match status" value="1"/>
</dbReference>